<evidence type="ECO:0008006" key="3">
    <source>
        <dbReference type="Google" id="ProtNLM"/>
    </source>
</evidence>
<accession>A0ABW1S5C0</accession>
<dbReference type="Proteomes" id="UP001596303">
    <property type="component" value="Unassembled WGS sequence"/>
</dbReference>
<protein>
    <recommendedName>
        <fullName evidence="3">YbjN domain-containing protein</fullName>
    </recommendedName>
</protein>
<sequence length="168" mass="18889">MAAAIAAGCMWASSADAEPFRVQDLTAQLKDAGVENVEEAILFGQPMVNGRIKRFGFVIGLRECARVGRDDLFCQEAAFKSCVMMGPGRTREELLELANKYNLSRRIGYLALDRNDRVGALMCVQQVTDFRDDNVLERDEVLGWEYTVDDFRAFLIDENIDLLDPSQL</sequence>
<gene>
    <name evidence="1" type="ORF">ACFQDM_01465</name>
</gene>
<evidence type="ECO:0000313" key="2">
    <source>
        <dbReference type="Proteomes" id="UP001596303"/>
    </source>
</evidence>
<organism evidence="1 2">
    <name type="scientific">Ponticaulis profundi</name>
    <dbReference type="NCBI Taxonomy" id="2665222"/>
    <lineage>
        <taxon>Bacteria</taxon>
        <taxon>Pseudomonadati</taxon>
        <taxon>Pseudomonadota</taxon>
        <taxon>Alphaproteobacteria</taxon>
        <taxon>Hyphomonadales</taxon>
        <taxon>Hyphomonadaceae</taxon>
        <taxon>Ponticaulis</taxon>
    </lineage>
</organism>
<dbReference type="RefSeq" id="WP_377374518.1">
    <property type="nucleotide sequence ID" value="NZ_JBHSSW010000002.1"/>
</dbReference>
<keyword evidence="2" id="KW-1185">Reference proteome</keyword>
<dbReference type="EMBL" id="JBHSSW010000002">
    <property type="protein sequence ID" value="MFC6196724.1"/>
    <property type="molecule type" value="Genomic_DNA"/>
</dbReference>
<name>A0ABW1S5C0_9PROT</name>
<comment type="caution">
    <text evidence="1">The sequence shown here is derived from an EMBL/GenBank/DDBJ whole genome shotgun (WGS) entry which is preliminary data.</text>
</comment>
<reference evidence="2" key="1">
    <citation type="journal article" date="2019" name="Int. J. Syst. Evol. Microbiol.">
        <title>The Global Catalogue of Microorganisms (GCM) 10K type strain sequencing project: providing services to taxonomists for standard genome sequencing and annotation.</title>
        <authorList>
            <consortium name="The Broad Institute Genomics Platform"/>
            <consortium name="The Broad Institute Genome Sequencing Center for Infectious Disease"/>
            <person name="Wu L."/>
            <person name="Ma J."/>
        </authorList>
    </citation>
    <scope>NUCLEOTIDE SEQUENCE [LARGE SCALE GENOMIC DNA]</scope>
    <source>
        <strain evidence="2">CGMCC-1.15741</strain>
    </source>
</reference>
<evidence type="ECO:0000313" key="1">
    <source>
        <dbReference type="EMBL" id="MFC6196724.1"/>
    </source>
</evidence>
<proteinExistence type="predicted"/>